<protein>
    <recommendedName>
        <fullName evidence="2">Reverse transcriptase Ty1/copia-type domain-containing protein</fullName>
    </recommendedName>
</protein>
<gene>
    <name evidence="1" type="ORF">Sangu_2156300</name>
</gene>
<proteinExistence type="predicted"/>
<sequence length="159" mass="18309">MLDIDSVKWLEAMISKMNSMGSNQVRTLIDPPKGLKPVACKWSTNVSLELTGRLQPSRLSSWRKDILLAIVAWYDYEIWQVDVKTTFLNGYVGLSCPRRSLPRLMRSLKGCQTSPMLQSWEAFNMLSIHQTRCRLRFEHDKQISSMRRGGALEHGQDHT</sequence>
<evidence type="ECO:0008006" key="2">
    <source>
        <dbReference type="Google" id="ProtNLM"/>
    </source>
</evidence>
<name>A0AAW2LE89_9LAMI</name>
<dbReference type="EMBL" id="JACGWK010000014">
    <property type="protein sequence ID" value="KAL0317420.1"/>
    <property type="molecule type" value="Genomic_DNA"/>
</dbReference>
<reference evidence="1" key="2">
    <citation type="journal article" date="2024" name="Plant">
        <title>Genomic evolution and insights into agronomic trait innovations of Sesamum species.</title>
        <authorList>
            <person name="Miao H."/>
            <person name="Wang L."/>
            <person name="Qu L."/>
            <person name="Liu H."/>
            <person name="Sun Y."/>
            <person name="Le M."/>
            <person name="Wang Q."/>
            <person name="Wei S."/>
            <person name="Zheng Y."/>
            <person name="Lin W."/>
            <person name="Duan Y."/>
            <person name="Cao H."/>
            <person name="Xiong S."/>
            <person name="Wang X."/>
            <person name="Wei L."/>
            <person name="Li C."/>
            <person name="Ma Q."/>
            <person name="Ju M."/>
            <person name="Zhao R."/>
            <person name="Li G."/>
            <person name="Mu C."/>
            <person name="Tian Q."/>
            <person name="Mei H."/>
            <person name="Zhang T."/>
            <person name="Gao T."/>
            <person name="Zhang H."/>
        </authorList>
    </citation>
    <scope>NUCLEOTIDE SEQUENCE</scope>
    <source>
        <strain evidence="1">G01</strain>
    </source>
</reference>
<organism evidence="1">
    <name type="scientific">Sesamum angustifolium</name>
    <dbReference type="NCBI Taxonomy" id="2727405"/>
    <lineage>
        <taxon>Eukaryota</taxon>
        <taxon>Viridiplantae</taxon>
        <taxon>Streptophyta</taxon>
        <taxon>Embryophyta</taxon>
        <taxon>Tracheophyta</taxon>
        <taxon>Spermatophyta</taxon>
        <taxon>Magnoliopsida</taxon>
        <taxon>eudicotyledons</taxon>
        <taxon>Gunneridae</taxon>
        <taxon>Pentapetalae</taxon>
        <taxon>asterids</taxon>
        <taxon>lamiids</taxon>
        <taxon>Lamiales</taxon>
        <taxon>Pedaliaceae</taxon>
        <taxon>Sesamum</taxon>
    </lineage>
</organism>
<comment type="caution">
    <text evidence="1">The sequence shown here is derived from an EMBL/GenBank/DDBJ whole genome shotgun (WGS) entry which is preliminary data.</text>
</comment>
<dbReference type="AlphaFoldDB" id="A0AAW2LE89"/>
<reference evidence="1" key="1">
    <citation type="submission" date="2020-06" db="EMBL/GenBank/DDBJ databases">
        <authorList>
            <person name="Li T."/>
            <person name="Hu X."/>
            <person name="Zhang T."/>
            <person name="Song X."/>
            <person name="Zhang H."/>
            <person name="Dai N."/>
            <person name="Sheng W."/>
            <person name="Hou X."/>
            <person name="Wei L."/>
        </authorList>
    </citation>
    <scope>NUCLEOTIDE SEQUENCE</scope>
    <source>
        <strain evidence="1">G01</strain>
        <tissue evidence="1">Leaf</tissue>
    </source>
</reference>
<evidence type="ECO:0000313" key="1">
    <source>
        <dbReference type="EMBL" id="KAL0317420.1"/>
    </source>
</evidence>
<accession>A0AAW2LE89</accession>